<dbReference type="Proteomes" id="UP000198717">
    <property type="component" value="Unassembled WGS sequence"/>
</dbReference>
<sequence length="40" mass="4482">MASGNKLRRFSDEPARRYQPGRHPTRQMDQALPAAALISS</sequence>
<organism evidence="2 3">
    <name type="scientific">Myxococcus virescens</name>
    <dbReference type="NCBI Taxonomy" id="83456"/>
    <lineage>
        <taxon>Bacteria</taxon>
        <taxon>Pseudomonadati</taxon>
        <taxon>Myxococcota</taxon>
        <taxon>Myxococcia</taxon>
        <taxon>Myxococcales</taxon>
        <taxon>Cystobacterineae</taxon>
        <taxon>Myxococcaceae</taxon>
        <taxon>Myxococcus</taxon>
    </lineage>
</organism>
<name>A0ABY0MSS3_9BACT</name>
<proteinExistence type="predicted"/>
<evidence type="ECO:0000256" key="1">
    <source>
        <dbReference type="SAM" id="MobiDB-lite"/>
    </source>
</evidence>
<comment type="caution">
    <text evidence="2">The sequence shown here is derived from an EMBL/GenBank/DDBJ whole genome shotgun (WGS) entry which is preliminary data.</text>
</comment>
<evidence type="ECO:0000313" key="2">
    <source>
        <dbReference type="EMBL" id="SDE44653.1"/>
    </source>
</evidence>
<evidence type="ECO:0000313" key="3">
    <source>
        <dbReference type="Proteomes" id="UP000198717"/>
    </source>
</evidence>
<reference evidence="2 3" key="1">
    <citation type="submission" date="2016-10" db="EMBL/GenBank/DDBJ databases">
        <authorList>
            <person name="Varghese N."/>
            <person name="Submissions S."/>
        </authorList>
    </citation>
    <scope>NUCLEOTIDE SEQUENCE [LARGE SCALE GENOMIC DNA]</scope>
    <source>
        <strain evidence="2 3">DSM 2260</strain>
    </source>
</reference>
<protein>
    <submittedName>
        <fullName evidence="2">Uncharacterized protein</fullName>
    </submittedName>
</protein>
<accession>A0ABY0MSS3</accession>
<feature type="region of interest" description="Disordered" evidence="1">
    <location>
        <begin position="1"/>
        <end position="40"/>
    </location>
</feature>
<gene>
    <name evidence="2" type="ORF">SAMN04488504_10724</name>
</gene>
<dbReference type="EMBL" id="FNAJ01000007">
    <property type="protein sequence ID" value="SDE44653.1"/>
    <property type="molecule type" value="Genomic_DNA"/>
</dbReference>
<keyword evidence="3" id="KW-1185">Reference proteome</keyword>